<organism evidence="1 2">
    <name type="scientific">Cetraspora pellucida</name>
    <dbReference type="NCBI Taxonomy" id="1433469"/>
    <lineage>
        <taxon>Eukaryota</taxon>
        <taxon>Fungi</taxon>
        <taxon>Fungi incertae sedis</taxon>
        <taxon>Mucoromycota</taxon>
        <taxon>Glomeromycotina</taxon>
        <taxon>Glomeromycetes</taxon>
        <taxon>Diversisporales</taxon>
        <taxon>Gigasporaceae</taxon>
        <taxon>Cetraspora</taxon>
    </lineage>
</organism>
<dbReference type="EMBL" id="CAJVPW010042955">
    <property type="protein sequence ID" value="CAG8751282.1"/>
    <property type="molecule type" value="Genomic_DNA"/>
</dbReference>
<keyword evidence="2" id="KW-1185">Reference proteome</keyword>
<gene>
    <name evidence="1" type="ORF">SPELUC_LOCUS14499</name>
</gene>
<proteinExistence type="predicted"/>
<evidence type="ECO:0000313" key="1">
    <source>
        <dbReference type="EMBL" id="CAG8751282.1"/>
    </source>
</evidence>
<evidence type="ECO:0000313" key="2">
    <source>
        <dbReference type="Proteomes" id="UP000789366"/>
    </source>
</evidence>
<comment type="caution">
    <text evidence="1">The sequence shown here is derived from an EMBL/GenBank/DDBJ whole genome shotgun (WGS) entry which is preliminary data.</text>
</comment>
<protein>
    <submittedName>
        <fullName evidence="1">7015_t:CDS:1</fullName>
    </submittedName>
</protein>
<reference evidence="1" key="1">
    <citation type="submission" date="2021-06" db="EMBL/GenBank/DDBJ databases">
        <authorList>
            <person name="Kallberg Y."/>
            <person name="Tangrot J."/>
            <person name="Rosling A."/>
        </authorList>
    </citation>
    <scope>NUCLEOTIDE SEQUENCE</scope>
    <source>
        <strain evidence="1">28 12/20/2015</strain>
    </source>
</reference>
<accession>A0ACA9QI26</accession>
<dbReference type="Proteomes" id="UP000789366">
    <property type="component" value="Unassembled WGS sequence"/>
</dbReference>
<name>A0ACA9QI26_9GLOM</name>
<sequence>MNITYLKTLALNILKNSSSETIASSVEVSELDSCSIYNEEIFLHILKKSFTVLICGHTMHCLCLENLNETMFTCSVNNCSAEIKIIKKLSLMRAPSQRSMSIDEESQDLLIFDKNSLVNLNTIVEENSENNSQNKEPGIPDFTTSNLLSKCVGKAISAKS</sequence>
<feature type="non-terminal residue" evidence="1">
    <location>
        <position position="160"/>
    </location>
</feature>